<evidence type="ECO:0000313" key="3">
    <source>
        <dbReference type="Proteomes" id="UP001642540"/>
    </source>
</evidence>
<sequence length="380" mass="43214">MFSTAGIKKPRFRENVQINAEDEDNAADNNNNSHTEEMLNNALYMKHYMSKSLYWYVRKSLEDMLHDFMLIGKDESGYSTIGAAEISERNQIIIQMFELPLEFDSSSRSLSVQVILDAIKSNIDYPDGCVALIVGLNRRTCSITETLKEDILNLLEGIICREDLGSLYGDMMEPLKELLQVGNKTTDGDLEIVMKRKILNGTVVKKSRRYTKILIELYRRKVVSPTQVLVYMDKLSKKQPDTLFADLLFMMLQEIGLDVESRLKSCGSSQRGSSYHSFGVSSQDDGVRGSTFDNIYKRLDAFIKCVTCNKSVRAMQKVVLERKKRKAMKASTTEILPHPQMHSVLRGRNGAMSNYNFHRSLHQPNTQSESRSTDEALTSL</sequence>
<comment type="caution">
    <text evidence="2">The sequence shown here is derived from an EMBL/GenBank/DDBJ whole genome shotgun (WGS) entry which is preliminary data.</text>
</comment>
<keyword evidence="3" id="KW-1185">Reference proteome</keyword>
<feature type="region of interest" description="Disordered" evidence="1">
    <location>
        <begin position="357"/>
        <end position="380"/>
    </location>
</feature>
<dbReference type="Proteomes" id="UP001642540">
    <property type="component" value="Unassembled WGS sequence"/>
</dbReference>
<dbReference type="Gene3D" id="1.25.40.180">
    <property type="match status" value="1"/>
</dbReference>
<protein>
    <submittedName>
        <fullName evidence="2">Uncharacterized protein</fullName>
    </submittedName>
</protein>
<dbReference type="EMBL" id="CAXLJM020000046">
    <property type="protein sequence ID" value="CAL8111734.1"/>
    <property type="molecule type" value="Genomic_DNA"/>
</dbReference>
<evidence type="ECO:0000313" key="2">
    <source>
        <dbReference type="EMBL" id="CAL8111734.1"/>
    </source>
</evidence>
<accession>A0ABP1QZ19</accession>
<gene>
    <name evidence="2" type="ORF">ODALV1_LOCUS15310</name>
</gene>
<organism evidence="2 3">
    <name type="scientific">Orchesella dallaii</name>
    <dbReference type="NCBI Taxonomy" id="48710"/>
    <lineage>
        <taxon>Eukaryota</taxon>
        <taxon>Metazoa</taxon>
        <taxon>Ecdysozoa</taxon>
        <taxon>Arthropoda</taxon>
        <taxon>Hexapoda</taxon>
        <taxon>Collembola</taxon>
        <taxon>Entomobryomorpha</taxon>
        <taxon>Entomobryoidea</taxon>
        <taxon>Orchesellidae</taxon>
        <taxon>Orchesellinae</taxon>
        <taxon>Orchesella</taxon>
    </lineage>
</organism>
<proteinExistence type="predicted"/>
<name>A0ABP1QZ19_9HEXA</name>
<evidence type="ECO:0000256" key="1">
    <source>
        <dbReference type="SAM" id="MobiDB-lite"/>
    </source>
</evidence>
<reference evidence="2 3" key="1">
    <citation type="submission" date="2024-08" db="EMBL/GenBank/DDBJ databases">
        <authorList>
            <person name="Cucini C."/>
            <person name="Frati F."/>
        </authorList>
    </citation>
    <scope>NUCLEOTIDE SEQUENCE [LARGE SCALE GENOMIC DNA]</scope>
</reference>